<accession>A0A1E5T630</accession>
<sequence>MALFAGEEIAKMKIEDFPFLDEYANLTGYDKQTLLDAYSIESHYHKLLLEETSAVKRKGLYNELYNQILPLYAKGKKDKKSHLVDKAHMVAMFNKEIKVGSVIDLGCGNGSFLKNIHQRYPEKRLVGVDVYRPEAPIEGVEFIAGDVVSFRMKENFDTVISDNVIEHLVPEDFEVYLKSVNELLNAKGKLIIILPNRLFGPSDITRIIDFTYSGKVEANGGHVNESTYTDIISVLRRQGFDNIKTVLPIPKLKYGLLKNVRVSPSPFVAMENSKFWLWLFRRIKVKGKCPIRFTVTLVCEKTS</sequence>
<organism evidence="1 2">
    <name type="scientific">Roseivirga misakiensis</name>
    <dbReference type="NCBI Taxonomy" id="1563681"/>
    <lineage>
        <taxon>Bacteria</taxon>
        <taxon>Pseudomonadati</taxon>
        <taxon>Bacteroidota</taxon>
        <taxon>Cytophagia</taxon>
        <taxon>Cytophagales</taxon>
        <taxon>Roseivirgaceae</taxon>
        <taxon>Roseivirga</taxon>
    </lineage>
</organism>
<dbReference type="Proteomes" id="UP000095552">
    <property type="component" value="Unassembled WGS sequence"/>
</dbReference>
<dbReference type="EMBL" id="MDGQ01000003">
    <property type="protein sequence ID" value="OEK06757.1"/>
    <property type="molecule type" value="Genomic_DNA"/>
</dbReference>
<reference evidence="1 2" key="1">
    <citation type="submission" date="2016-08" db="EMBL/GenBank/DDBJ databases">
        <title>Draft genome of Fabibacter sp. strain SK-8.</title>
        <authorList>
            <person name="Wong S.-K."/>
            <person name="Hamasaki K."/>
            <person name="Yoshizawa S."/>
        </authorList>
    </citation>
    <scope>NUCLEOTIDE SEQUENCE [LARGE SCALE GENOMIC DNA]</scope>
    <source>
        <strain evidence="1 2">SK-8</strain>
    </source>
</reference>
<evidence type="ECO:0000313" key="2">
    <source>
        <dbReference type="Proteomes" id="UP000095552"/>
    </source>
</evidence>
<dbReference type="CDD" id="cd02440">
    <property type="entry name" value="AdoMet_MTases"/>
    <property type="match status" value="1"/>
</dbReference>
<comment type="caution">
    <text evidence="1">The sequence shown here is derived from an EMBL/GenBank/DDBJ whole genome shotgun (WGS) entry which is preliminary data.</text>
</comment>
<evidence type="ECO:0000313" key="1">
    <source>
        <dbReference type="EMBL" id="OEK06757.1"/>
    </source>
</evidence>
<dbReference type="OrthoDB" id="108476at2"/>
<gene>
    <name evidence="1" type="ORF">BFP71_03595</name>
</gene>
<dbReference type="SUPFAM" id="SSF53335">
    <property type="entry name" value="S-adenosyl-L-methionine-dependent methyltransferases"/>
    <property type="match status" value="1"/>
</dbReference>
<name>A0A1E5T630_9BACT</name>
<evidence type="ECO:0008006" key="3">
    <source>
        <dbReference type="Google" id="ProtNLM"/>
    </source>
</evidence>
<dbReference type="Gene3D" id="3.40.50.150">
    <property type="entry name" value="Vaccinia Virus protein VP39"/>
    <property type="match status" value="1"/>
</dbReference>
<keyword evidence="2" id="KW-1185">Reference proteome</keyword>
<protein>
    <recommendedName>
        <fullName evidence="3">Methyltransferase domain-containing protein</fullName>
    </recommendedName>
</protein>
<proteinExistence type="predicted"/>
<dbReference type="InterPro" id="IPR029063">
    <property type="entry name" value="SAM-dependent_MTases_sf"/>
</dbReference>
<dbReference type="Pfam" id="PF13489">
    <property type="entry name" value="Methyltransf_23"/>
    <property type="match status" value="1"/>
</dbReference>
<dbReference type="AlphaFoldDB" id="A0A1E5T630"/>
<dbReference type="RefSeq" id="WP_069834069.1">
    <property type="nucleotide sequence ID" value="NZ_MDGQ01000003.1"/>
</dbReference>
<dbReference type="STRING" id="1563681.BFP71_03595"/>